<accession>A0A9N9DRX7</accession>
<feature type="compositionally biased region" description="Basic and acidic residues" evidence="1">
    <location>
        <begin position="90"/>
        <end position="102"/>
    </location>
</feature>
<feature type="region of interest" description="Disordered" evidence="1">
    <location>
        <begin position="127"/>
        <end position="149"/>
    </location>
</feature>
<evidence type="ECO:0000313" key="3">
    <source>
        <dbReference type="Proteomes" id="UP000789759"/>
    </source>
</evidence>
<reference evidence="2" key="1">
    <citation type="submission" date="2021-06" db="EMBL/GenBank/DDBJ databases">
        <authorList>
            <person name="Kallberg Y."/>
            <person name="Tangrot J."/>
            <person name="Rosling A."/>
        </authorList>
    </citation>
    <scope>NUCLEOTIDE SEQUENCE</scope>
    <source>
        <strain evidence="2">FL966</strain>
    </source>
</reference>
<organism evidence="2 3">
    <name type="scientific">Cetraspora pellucida</name>
    <dbReference type="NCBI Taxonomy" id="1433469"/>
    <lineage>
        <taxon>Eukaryota</taxon>
        <taxon>Fungi</taxon>
        <taxon>Fungi incertae sedis</taxon>
        <taxon>Mucoromycota</taxon>
        <taxon>Glomeromycotina</taxon>
        <taxon>Glomeromycetes</taxon>
        <taxon>Diversisporales</taxon>
        <taxon>Gigasporaceae</taxon>
        <taxon>Cetraspora</taxon>
    </lineage>
</organism>
<name>A0A9N9DRX7_9GLOM</name>
<dbReference type="AlphaFoldDB" id="A0A9N9DRX7"/>
<dbReference type="EMBL" id="CAJVQA010007010">
    <property type="protein sequence ID" value="CAG8649938.1"/>
    <property type="molecule type" value="Genomic_DNA"/>
</dbReference>
<keyword evidence="3" id="KW-1185">Reference proteome</keyword>
<evidence type="ECO:0000256" key="1">
    <source>
        <dbReference type="SAM" id="MobiDB-lite"/>
    </source>
</evidence>
<dbReference type="Proteomes" id="UP000789759">
    <property type="component" value="Unassembled WGS sequence"/>
</dbReference>
<proteinExistence type="predicted"/>
<feature type="compositionally biased region" description="Basic and acidic residues" evidence="1">
    <location>
        <begin position="140"/>
        <end position="149"/>
    </location>
</feature>
<gene>
    <name evidence="2" type="ORF">CPELLU_LOCUS9279</name>
</gene>
<dbReference type="OrthoDB" id="2431472at2759"/>
<protein>
    <submittedName>
        <fullName evidence="2">10551_t:CDS:1</fullName>
    </submittedName>
</protein>
<evidence type="ECO:0000313" key="2">
    <source>
        <dbReference type="EMBL" id="CAG8649938.1"/>
    </source>
</evidence>
<feature type="region of interest" description="Disordered" evidence="1">
    <location>
        <begin position="90"/>
        <end position="109"/>
    </location>
</feature>
<comment type="caution">
    <text evidence="2">The sequence shown here is derived from an EMBL/GenBank/DDBJ whole genome shotgun (WGS) entry which is preliminary data.</text>
</comment>
<sequence length="327" mass="37718">MGEDNDNIVWKEELYNIGDTHQQYEVKRRGRPPKNPENILESVDENLLLGTDWFQKARAMVNFDEQKLVIRYLGRRFEVPIMHTDKGKQKEYVNKDMRSGDHDSDENDDDDLFEKFEYESEDLEEVESYSTDSIPVGKVSESESEGRIDDENVEESLAVCLAVMEEVPTEKKVPVDEKLPAEDQLVRIVDGVNIEAQYKVNVEQLFKANENLFANGLEELGQTNLVKHVIKTGDIEPIKQAPYRLAPSEQEFVPTQQNKAVKQVRSAQLKQKAYYDRHIKITPEFHIGTKVLANGSYKIRTLDGQVVKSPINKAQLKEYHEARNHLR</sequence>